<dbReference type="EMBL" id="CM039170">
    <property type="protein sequence ID" value="KAH9806409.1"/>
    <property type="molecule type" value="Genomic_DNA"/>
</dbReference>
<protein>
    <submittedName>
        <fullName evidence="1">Ubiquitin carboxyl-terminal hydrolase 23</fullName>
    </submittedName>
</protein>
<organism evidence="1 2">
    <name type="scientific">Citrus sinensis</name>
    <name type="common">Sweet orange</name>
    <name type="synonym">Citrus aurantium var. sinensis</name>
    <dbReference type="NCBI Taxonomy" id="2711"/>
    <lineage>
        <taxon>Eukaryota</taxon>
        <taxon>Viridiplantae</taxon>
        <taxon>Streptophyta</taxon>
        <taxon>Embryophyta</taxon>
        <taxon>Tracheophyta</taxon>
        <taxon>Spermatophyta</taxon>
        <taxon>Magnoliopsida</taxon>
        <taxon>eudicotyledons</taxon>
        <taxon>Gunneridae</taxon>
        <taxon>Pentapetalae</taxon>
        <taxon>rosids</taxon>
        <taxon>malvids</taxon>
        <taxon>Sapindales</taxon>
        <taxon>Rutaceae</taxon>
        <taxon>Aurantioideae</taxon>
        <taxon>Citrus</taxon>
    </lineage>
</organism>
<reference evidence="2" key="1">
    <citation type="journal article" date="2023" name="Hortic. Res.">
        <title>A chromosome-level phased genome enabling allele-level studies in sweet orange: a case study on citrus Huanglongbing tolerance.</title>
        <authorList>
            <person name="Wu B."/>
            <person name="Yu Q."/>
            <person name="Deng Z."/>
            <person name="Duan Y."/>
            <person name="Luo F."/>
            <person name="Gmitter F. Jr."/>
        </authorList>
    </citation>
    <scope>NUCLEOTIDE SEQUENCE [LARGE SCALE GENOMIC DNA]</scope>
    <source>
        <strain evidence="2">cv. Valencia</strain>
    </source>
</reference>
<accession>A0ACB8P8F8</accession>
<gene>
    <name evidence="1" type="ORF">KPL71_002757</name>
</gene>
<evidence type="ECO:0000313" key="2">
    <source>
        <dbReference type="Proteomes" id="UP000829398"/>
    </source>
</evidence>
<name>A0ACB8P8F8_CITSI</name>
<keyword evidence="2" id="KW-1185">Reference proteome</keyword>
<comment type="caution">
    <text evidence="1">The sequence shown here is derived from an EMBL/GenBank/DDBJ whole genome shotgun (WGS) entry which is preliminary data.</text>
</comment>
<keyword evidence="1" id="KW-0378">Hydrolase</keyword>
<evidence type="ECO:0000313" key="1">
    <source>
        <dbReference type="EMBL" id="KAH9806409.1"/>
    </source>
</evidence>
<sequence>MTEVKVETISDSGVGSFTMSLQRRIEFHPARKPFSGFSNGGGDGGDFKLETLNPSSSSDHTRPGSGHQAKKVDGSELWDNGLDPELSFGTTFRRIDIEFTLKLSKSNCDDGVYDLQGAGLENLGNTCFLNSVLQCLTYTEPLAAYLQSGKHQSSCHIAGFCALCAIQKHVSRALQATGRILAPKDLVSNLRLSHCLVMCILEFEVLDKYIGISRNFRNSRQEDAHEYMVNLLESMHKCCLPSGVPSESANAYEKSLVHKIFGGRLRSQVKCTQCSYCSNKFDPFLDLSLEIAKADSVLKALNNFTAAELLDGGEKEYHCQRCKQKVRALKQLTVYKAPYVLTIHLKRFRAHDPGQKNDKKVQFGSTLDMKPFVSGSYEGDLKYTLYGVLVHHGWSTHSGHYYCFVRTSSGMWYSLDDNRVVQVNERSVLEQKAYMLFYVRDRKNIVPRKPTDIVQKENLKANVNGNKTCSIVSQPPKDHPQSCPTQNGGHGTDSSAAARHKAAVNGGLSKETHLKSASVQPARVLVECSVPKKDTLSEPSARASLPKNPLEGLSIPNADQGKSSQPSLLSNISNDFPHNTENNATAATAYVNYSKQSGGSKNDMEISLATLPNCNETQTFASKLVNESSQKINLVSTDSNDKQLKGISNMPLSGNSTDKWLKKSDLMKLPNEPRSEKQVGDNYNNGVASNSPNEKAEDNCQAMGLESVELSTASVLKNESLPVKPSDCVPKRKMKKLPKCQIKNMAIGLKFFRTSLGLRMKKHKKSKRRTLVPRSFSKELLSERDCSPSSVGPSNSDNTSRISRSSFHSRKKLANGIAPKNVKTCNGDSLMNGMDGELRERNNLNGAVLATDQQLPKHSDSVSEANQQDAVELGALKDGRKDALLEGMSMLTRGLEETTIARWDGIDLHPHNVESNGTESVSIGYVLDDWDEEYDRGKRKKLRQNRHSFGGPNPFQEIAAKKTRLKKAKLSYASSADQPFRI</sequence>
<proteinExistence type="predicted"/>
<dbReference type="Proteomes" id="UP000829398">
    <property type="component" value="Chromosome 1"/>
</dbReference>